<proteinExistence type="predicted"/>
<name>A0A0C3MKC5_9AGAM</name>
<dbReference type="AlphaFoldDB" id="A0A0C3MKC5"/>
<dbReference type="Proteomes" id="UP000054248">
    <property type="component" value="Unassembled WGS sequence"/>
</dbReference>
<keyword evidence="3" id="KW-1185">Reference proteome</keyword>
<accession>A0A0C3MKC5</accession>
<feature type="compositionally biased region" description="Pro residues" evidence="1">
    <location>
        <begin position="37"/>
        <end position="50"/>
    </location>
</feature>
<gene>
    <name evidence="2" type="ORF">M407DRAFT_240775</name>
</gene>
<reference evidence="2 3" key="1">
    <citation type="submission" date="2014-04" db="EMBL/GenBank/DDBJ databases">
        <authorList>
            <consortium name="DOE Joint Genome Institute"/>
            <person name="Kuo A."/>
            <person name="Girlanda M."/>
            <person name="Perotto S."/>
            <person name="Kohler A."/>
            <person name="Nagy L.G."/>
            <person name="Floudas D."/>
            <person name="Copeland A."/>
            <person name="Barry K.W."/>
            <person name="Cichocki N."/>
            <person name="Veneault-Fourrey C."/>
            <person name="LaButti K."/>
            <person name="Lindquist E.A."/>
            <person name="Lipzen A."/>
            <person name="Lundell T."/>
            <person name="Morin E."/>
            <person name="Murat C."/>
            <person name="Sun H."/>
            <person name="Tunlid A."/>
            <person name="Henrissat B."/>
            <person name="Grigoriev I.V."/>
            <person name="Hibbett D.S."/>
            <person name="Martin F."/>
            <person name="Nordberg H.P."/>
            <person name="Cantor M.N."/>
            <person name="Hua S.X."/>
        </authorList>
    </citation>
    <scope>NUCLEOTIDE SEQUENCE [LARGE SCALE GENOMIC DNA]</scope>
    <source>
        <strain evidence="2 3">MUT 4182</strain>
    </source>
</reference>
<organism evidence="2 3">
    <name type="scientific">Tulasnella calospora MUT 4182</name>
    <dbReference type="NCBI Taxonomy" id="1051891"/>
    <lineage>
        <taxon>Eukaryota</taxon>
        <taxon>Fungi</taxon>
        <taxon>Dikarya</taxon>
        <taxon>Basidiomycota</taxon>
        <taxon>Agaricomycotina</taxon>
        <taxon>Agaricomycetes</taxon>
        <taxon>Cantharellales</taxon>
        <taxon>Tulasnellaceae</taxon>
        <taxon>Tulasnella</taxon>
    </lineage>
</organism>
<feature type="compositionally biased region" description="Polar residues" evidence="1">
    <location>
        <begin position="1"/>
        <end position="13"/>
    </location>
</feature>
<evidence type="ECO:0000313" key="2">
    <source>
        <dbReference type="EMBL" id="KIO34172.1"/>
    </source>
</evidence>
<feature type="region of interest" description="Disordered" evidence="1">
    <location>
        <begin position="1"/>
        <end position="65"/>
    </location>
</feature>
<dbReference type="EMBL" id="KN822944">
    <property type="protein sequence ID" value="KIO34172.1"/>
    <property type="molecule type" value="Genomic_DNA"/>
</dbReference>
<evidence type="ECO:0000256" key="1">
    <source>
        <dbReference type="SAM" id="MobiDB-lite"/>
    </source>
</evidence>
<protein>
    <submittedName>
        <fullName evidence="2">Uncharacterized protein</fullName>
    </submittedName>
</protein>
<dbReference type="HOGENOM" id="CLU_2851379_0_0_1"/>
<reference evidence="3" key="2">
    <citation type="submission" date="2015-01" db="EMBL/GenBank/DDBJ databases">
        <title>Evolutionary Origins and Diversification of the Mycorrhizal Mutualists.</title>
        <authorList>
            <consortium name="DOE Joint Genome Institute"/>
            <consortium name="Mycorrhizal Genomics Consortium"/>
            <person name="Kohler A."/>
            <person name="Kuo A."/>
            <person name="Nagy L.G."/>
            <person name="Floudas D."/>
            <person name="Copeland A."/>
            <person name="Barry K.W."/>
            <person name="Cichocki N."/>
            <person name="Veneault-Fourrey C."/>
            <person name="LaButti K."/>
            <person name="Lindquist E.A."/>
            <person name="Lipzen A."/>
            <person name="Lundell T."/>
            <person name="Morin E."/>
            <person name="Murat C."/>
            <person name="Riley R."/>
            <person name="Ohm R."/>
            <person name="Sun H."/>
            <person name="Tunlid A."/>
            <person name="Henrissat B."/>
            <person name="Grigoriev I.V."/>
            <person name="Hibbett D.S."/>
            <person name="Martin F."/>
        </authorList>
    </citation>
    <scope>NUCLEOTIDE SEQUENCE [LARGE SCALE GENOMIC DNA]</scope>
    <source>
        <strain evidence="3">MUT 4182</strain>
    </source>
</reference>
<evidence type="ECO:0000313" key="3">
    <source>
        <dbReference type="Proteomes" id="UP000054248"/>
    </source>
</evidence>
<sequence length="65" mass="7076">MTAKVTAQQSTTIMRPFLCARDPQSPSQHFLARDPPAKPAPPLQPQPQQPGKPFGRHPAAEMASM</sequence>